<gene>
    <name evidence="3" type="ORF">SAMN05660691_03424</name>
</gene>
<dbReference type="InterPro" id="IPR049050">
    <property type="entry name" value="nSTAND3"/>
</dbReference>
<evidence type="ECO:0000313" key="4">
    <source>
        <dbReference type="Proteomes" id="UP000199371"/>
    </source>
</evidence>
<dbReference type="GO" id="GO:0009307">
    <property type="term" value="P:DNA restriction-modification system"/>
    <property type="evidence" value="ECO:0007669"/>
    <property type="project" value="InterPro"/>
</dbReference>
<dbReference type="Pfam" id="PF04471">
    <property type="entry name" value="Mrr_cat"/>
    <property type="match status" value="1"/>
</dbReference>
<proteinExistence type="predicted"/>
<evidence type="ECO:0000313" key="3">
    <source>
        <dbReference type="EMBL" id="SEI08034.1"/>
    </source>
</evidence>
<dbReference type="InterPro" id="IPR027417">
    <property type="entry name" value="P-loop_NTPase"/>
</dbReference>
<feature type="domain" description="Restriction endonuclease type IV Mrr" evidence="1">
    <location>
        <begin position="8"/>
        <end position="63"/>
    </location>
</feature>
<dbReference type="EMBL" id="FNXF01000016">
    <property type="protein sequence ID" value="SEI08034.1"/>
    <property type="molecule type" value="Genomic_DNA"/>
</dbReference>
<dbReference type="SUPFAM" id="SSF52540">
    <property type="entry name" value="P-loop containing nucleoside triphosphate hydrolases"/>
    <property type="match status" value="1"/>
</dbReference>
<dbReference type="AlphaFoldDB" id="A0A1H6N936"/>
<reference evidence="4" key="1">
    <citation type="submission" date="2016-10" db="EMBL/GenBank/DDBJ databases">
        <authorList>
            <person name="Varghese N."/>
            <person name="Submissions S."/>
        </authorList>
    </citation>
    <scope>NUCLEOTIDE SEQUENCE [LARGE SCALE GENOMIC DNA]</scope>
    <source>
        <strain evidence="4">DSM 17616</strain>
    </source>
</reference>
<evidence type="ECO:0000259" key="2">
    <source>
        <dbReference type="Pfam" id="PF20720"/>
    </source>
</evidence>
<dbReference type="OrthoDB" id="9806903at2"/>
<name>A0A1H6N936_9GAMM</name>
<keyword evidence="4" id="KW-1185">Reference proteome</keyword>
<dbReference type="GO" id="GO:0003677">
    <property type="term" value="F:DNA binding"/>
    <property type="evidence" value="ECO:0007669"/>
    <property type="project" value="InterPro"/>
</dbReference>
<dbReference type="Gene3D" id="3.40.50.300">
    <property type="entry name" value="P-loop containing nucleotide triphosphate hydrolases"/>
    <property type="match status" value="1"/>
</dbReference>
<evidence type="ECO:0000259" key="1">
    <source>
        <dbReference type="Pfam" id="PF04471"/>
    </source>
</evidence>
<feature type="domain" description="Novel STAND NTPase 3" evidence="2">
    <location>
        <begin position="175"/>
        <end position="332"/>
    </location>
</feature>
<protein>
    <recommendedName>
        <fullName evidence="5">Restriction endonuclease</fullName>
    </recommendedName>
</protein>
<dbReference type="RefSeq" id="WP_092795919.1">
    <property type="nucleotide sequence ID" value="NZ_FNXF01000016.1"/>
</dbReference>
<dbReference type="InterPro" id="IPR007560">
    <property type="entry name" value="Restrct_endonuc_IV_Mrr"/>
</dbReference>
<evidence type="ECO:0008006" key="5">
    <source>
        <dbReference type="Google" id="ProtNLM"/>
    </source>
</evidence>
<dbReference type="STRING" id="173990.SAMN05660691_03424"/>
<organism evidence="3 4">
    <name type="scientific">Rheinheimera pacifica</name>
    <dbReference type="NCBI Taxonomy" id="173990"/>
    <lineage>
        <taxon>Bacteria</taxon>
        <taxon>Pseudomonadati</taxon>
        <taxon>Pseudomonadota</taxon>
        <taxon>Gammaproteobacteria</taxon>
        <taxon>Chromatiales</taxon>
        <taxon>Chromatiaceae</taxon>
        <taxon>Rheinheimera</taxon>
    </lineage>
</organism>
<dbReference type="GO" id="GO:0004519">
    <property type="term" value="F:endonuclease activity"/>
    <property type="evidence" value="ECO:0007669"/>
    <property type="project" value="InterPro"/>
</dbReference>
<dbReference type="Pfam" id="PF20720">
    <property type="entry name" value="nSTAND3"/>
    <property type="match status" value="1"/>
</dbReference>
<accession>A0A1H6N936</accession>
<sequence>MNDYDFSQLNDKEFEVMCADLLGYEESVRYERFKPGKDAGVDGRFFSATGNETILQCKHWASSPLKNLISHLETVEFPKVAKLNPDRYVLMISHSLSRSDKTKISAALHPFILTDSDIFGREDLNDLLARHSEVEQRHYKLWISSTTVLKCIINKPIMDRSQFEIEEIVENARLYVPTINHQEALEKLESLGCAIITGHAGIGKTTLAKHLALHYISKGFQFFSLAEGIREAEAVFESNKLQVFLFDDFLGSNYLEALSGHEGTHIVQFIKRIVRDKTKRFLLTSRSTILNQGKLLSNAFQHYNIERNEFEITLGSLADIDKAQMLYNHMWHSDLPDEYVDKLYQDKRYRKIIAHKNFNPRLIKYITNVEWVSNNQPDDYWSYISEMMDNPVRVWEHPFEAQHDDFGRALVLLVTLNRRSIDQNSLADAYKRFVSFPENLTMNGRRDFLTTMKHLSGSLLSRVVMKNMNQKAIINLFNPSIGDYVLHRYAKDIPSLKSAFSSLRTANSLRTLEYLTEEKLLDAKAVNSMLMELLAEAINSNYSGCDSEYVAMLCKQRRKVDPSLHPSHPHISEATKYILSVDCPSVFEAAAELIEWVFSCDMLSSADVVDFFLRACEKHPSYSEIASLTLIISKLDSLEKAILMPKFGDAVADYLIDAAYDEFPDDNVFDQVYPGEYSDAEKNLRCLVTDKLSDFGFESDSDLIERIVDGYALYTRHDEYFGSHEPDLDTGRSSAEYRHFDEIDDLFERIR</sequence>
<dbReference type="Proteomes" id="UP000199371">
    <property type="component" value="Unassembled WGS sequence"/>
</dbReference>